<evidence type="ECO:0000313" key="3">
    <source>
        <dbReference type="Proteomes" id="UP001177003"/>
    </source>
</evidence>
<name>A0AA35VV70_LACSI</name>
<dbReference type="PANTHER" id="PTHR31642">
    <property type="entry name" value="TRICHOTHECENE 3-O-ACETYLTRANSFERASE"/>
    <property type="match status" value="1"/>
</dbReference>
<dbReference type="AlphaFoldDB" id="A0AA35VV70"/>
<dbReference type="InterPro" id="IPR050317">
    <property type="entry name" value="Plant_Fungal_Acyltransferase"/>
</dbReference>
<dbReference type="InterPro" id="IPR023213">
    <property type="entry name" value="CAT-like_dom_sf"/>
</dbReference>
<keyword evidence="3" id="KW-1185">Reference proteome</keyword>
<dbReference type="EMBL" id="OX465077">
    <property type="protein sequence ID" value="CAI9268692.1"/>
    <property type="molecule type" value="Genomic_DNA"/>
</dbReference>
<dbReference type="GO" id="GO:0016747">
    <property type="term" value="F:acyltransferase activity, transferring groups other than amino-acyl groups"/>
    <property type="evidence" value="ECO:0007669"/>
    <property type="project" value="TreeGrafter"/>
</dbReference>
<evidence type="ECO:0000313" key="2">
    <source>
        <dbReference type="EMBL" id="CAI9268692.1"/>
    </source>
</evidence>
<sequence>MVSLKEQNPIYDIKISSVVPGIISGNNEFQELTPMDLSMKLHYLRFVYYFTAPAFDGMTTRNIKETMFIWLSYAYIPCGRFRRTKSGRPFIKCNDSGLRIIEARCHLNLDEWLKSKDDSRDKLLVPNNVIGPDLEFSPLVMIQLTKFKCGATSVGMSWSHVLGDVFSAVKFMRLWAEAIAHHYPAQPLTMAQQQTQTYNIQSLNSTKDLFSIKQIGPVGDHWSTSSNTKMETFSFHISMFELIRLQAKICQEKCGPQVPLFECICVVIWNCLGKIRQGLGPQTVTVCKSDFENRTKGIITNKSQTVGVVKTDIPIDECNLMQLGLLMMNHVVDERMKIEEVMKMDDKLPDFLIYGANLTFVDLSDVPFYEFEVRGQKPLYVNCFIDNIDDEGVVLVLPTPKGCSDGRIVSITLPENKVVELKMVLKDDWQIE</sequence>
<dbReference type="PANTHER" id="PTHR31642:SF243">
    <property type="entry name" value="HXXXD-TYPE ACYL-TRANSFERASE FAMILY PROTEIN-RELATED"/>
    <property type="match status" value="1"/>
</dbReference>
<protein>
    <submittedName>
        <fullName evidence="2">Uncharacterized protein</fullName>
    </submittedName>
</protein>
<evidence type="ECO:0000256" key="1">
    <source>
        <dbReference type="ARBA" id="ARBA00009861"/>
    </source>
</evidence>
<gene>
    <name evidence="2" type="ORF">LSALG_LOCUS9103</name>
</gene>
<proteinExistence type="inferred from homology"/>
<accession>A0AA35VV70</accession>
<comment type="similarity">
    <text evidence="1">Belongs to the plant acyltransferase family.</text>
</comment>
<dbReference type="Proteomes" id="UP001177003">
    <property type="component" value="Chromosome 1"/>
</dbReference>
<reference evidence="2" key="1">
    <citation type="submission" date="2023-04" db="EMBL/GenBank/DDBJ databases">
        <authorList>
            <person name="Vijverberg K."/>
            <person name="Xiong W."/>
            <person name="Schranz E."/>
        </authorList>
    </citation>
    <scope>NUCLEOTIDE SEQUENCE</scope>
</reference>
<organism evidence="2 3">
    <name type="scientific">Lactuca saligna</name>
    <name type="common">Willowleaf lettuce</name>
    <dbReference type="NCBI Taxonomy" id="75948"/>
    <lineage>
        <taxon>Eukaryota</taxon>
        <taxon>Viridiplantae</taxon>
        <taxon>Streptophyta</taxon>
        <taxon>Embryophyta</taxon>
        <taxon>Tracheophyta</taxon>
        <taxon>Spermatophyta</taxon>
        <taxon>Magnoliopsida</taxon>
        <taxon>eudicotyledons</taxon>
        <taxon>Gunneridae</taxon>
        <taxon>Pentapetalae</taxon>
        <taxon>asterids</taxon>
        <taxon>campanulids</taxon>
        <taxon>Asterales</taxon>
        <taxon>Asteraceae</taxon>
        <taxon>Cichorioideae</taxon>
        <taxon>Cichorieae</taxon>
        <taxon>Lactucinae</taxon>
        <taxon>Lactuca</taxon>
    </lineage>
</organism>
<dbReference type="Pfam" id="PF02458">
    <property type="entry name" value="Transferase"/>
    <property type="match status" value="1"/>
</dbReference>
<dbReference type="Gene3D" id="3.30.559.10">
    <property type="entry name" value="Chloramphenicol acetyltransferase-like domain"/>
    <property type="match status" value="2"/>
</dbReference>